<accession>A0A1F5SKD4</accession>
<comment type="caution">
    <text evidence="1">The sequence shown here is derived from an EMBL/GenBank/DDBJ whole genome shotgun (WGS) entry which is preliminary data.</text>
</comment>
<dbReference type="InterPro" id="IPR049918">
    <property type="entry name" value="HxsD-rel"/>
</dbReference>
<dbReference type="STRING" id="1797994.A2227_04455"/>
<dbReference type="EMBL" id="MFGB01000010">
    <property type="protein sequence ID" value="OGF27109.1"/>
    <property type="molecule type" value="Genomic_DNA"/>
</dbReference>
<protein>
    <submittedName>
        <fullName evidence="1">Uncharacterized protein</fullName>
    </submittedName>
</protein>
<reference evidence="1 2" key="1">
    <citation type="journal article" date="2016" name="Nat. Commun.">
        <title>Thousands of microbial genomes shed light on interconnected biogeochemical processes in an aquifer system.</title>
        <authorList>
            <person name="Anantharaman K."/>
            <person name="Brown C.T."/>
            <person name="Hug L.A."/>
            <person name="Sharon I."/>
            <person name="Castelle C.J."/>
            <person name="Probst A.J."/>
            <person name="Thomas B.C."/>
            <person name="Singh A."/>
            <person name="Wilkins M.J."/>
            <person name="Karaoz U."/>
            <person name="Brodie E.L."/>
            <person name="Williams K.H."/>
            <person name="Hubbard S.S."/>
            <person name="Banfield J.F."/>
        </authorList>
    </citation>
    <scope>NUCLEOTIDE SEQUENCE [LARGE SCALE GENOMIC DNA]</scope>
</reference>
<organism evidence="1 2">
    <name type="scientific">Candidatus Falkowbacteria bacterium RIFOXYA2_FULL_47_19</name>
    <dbReference type="NCBI Taxonomy" id="1797994"/>
    <lineage>
        <taxon>Bacteria</taxon>
        <taxon>Candidatus Falkowiibacteriota</taxon>
    </lineage>
</organism>
<evidence type="ECO:0000313" key="2">
    <source>
        <dbReference type="Proteomes" id="UP000178367"/>
    </source>
</evidence>
<evidence type="ECO:0000313" key="1">
    <source>
        <dbReference type="EMBL" id="OGF27109.1"/>
    </source>
</evidence>
<gene>
    <name evidence="1" type="ORF">A2227_04455</name>
</gene>
<name>A0A1F5SKD4_9BACT</name>
<proteinExistence type="predicted"/>
<dbReference type="Proteomes" id="UP000178367">
    <property type="component" value="Unassembled WGS sequence"/>
</dbReference>
<dbReference type="NCBIfam" id="NF038315">
    <property type="entry name" value="HxsD_rel"/>
    <property type="match status" value="1"/>
</dbReference>
<dbReference type="AlphaFoldDB" id="A0A1F5SKD4"/>
<sequence length="68" mass="7859">MIMIIKFNKKLYSAKAVRRALADFKDLADLKMAAQGGYFVVEISNCREYPEKTVKNELANYILQLMKI</sequence>